<sequence length="184" mass="19631">MPPRGLSPPLPPRGPLCFCSSLRHPSSPVTINCSKLLGLQNADGHPHETQSNTSPPSTLSMQLVVLLTVPEGPPSPPKDSPFATPCPHTLLMRPPQNLAFPFSVAYNTHHTLHNHQHLLTVPFHSSPPCNAISACFPKPAHRSLNAMAPPPVQLLLLLQPPLFSLAWPPGGAPSMHTPGSLTCP</sequence>
<protein>
    <submittedName>
        <fullName evidence="1">Uncharacterized protein</fullName>
    </submittedName>
</protein>
<comment type="caution">
    <text evidence="1">The sequence shown here is derived from an EMBL/GenBank/DDBJ whole genome shotgun (WGS) entry which is preliminary data.</text>
</comment>
<accession>A0A9D4ZBV0</accession>
<proteinExistence type="predicted"/>
<reference evidence="1" key="1">
    <citation type="submission" date="2021-01" db="EMBL/GenBank/DDBJ databases">
        <title>Adiantum capillus-veneris genome.</title>
        <authorList>
            <person name="Fang Y."/>
            <person name="Liao Q."/>
        </authorList>
    </citation>
    <scope>NUCLEOTIDE SEQUENCE</scope>
    <source>
        <strain evidence="1">H3</strain>
        <tissue evidence="1">Leaf</tissue>
    </source>
</reference>
<keyword evidence="2" id="KW-1185">Reference proteome</keyword>
<dbReference type="Proteomes" id="UP000886520">
    <property type="component" value="Chromosome 15"/>
</dbReference>
<gene>
    <name evidence="1" type="ORF">GOP47_0016119</name>
</gene>
<name>A0A9D4ZBV0_ADICA</name>
<dbReference type="AlphaFoldDB" id="A0A9D4ZBV0"/>
<evidence type="ECO:0000313" key="1">
    <source>
        <dbReference type="EMBL" id="KAI5069818.1"/>
    </source>
</evidence>
<dbReference type="EMBL" id="JABFUD020000015">
    <property type="protein sequence ID" value="KAI5069818.1"/>
    <property type="molecule type" value="Genomic_DNA"/>
</dbReference>
<evidence type="ECO:0000313" key="2">
    <source>
        <dbReference type="Proteomes" id="UP000886520"/>
    </source>
</evidence>
<organism evidence="1 2">
    <name type="scientific">Adiantum capillus-veneris</name>
    <name type="common">Maidenhair fern</name>
    <dbReference type="NCBI Taxonomy" id="13818"/>
    <lineage>
        <taxon>Eukaryota</taxon>
        <taxon>Viridiplantae</taxon>
        <taxon>Streptophyta</taxon>
        <taxon>Embryophyta</taxon>
        <taxon>Tracheophyta</taxon>
        <taxon>Polypodiopsida</taxon>
        <taxon>Polypodiidae</taxon>
        <taxon>Polypodiales</taxon>
        <taxon>Pteridineae</taxon>
        <taxon>Pteridaceae</taxon>
        <taxon>Vittarioideae</taxon>
        <taxon>Adiantum</taxon>
    </lineage>
</organism>